<accession>A0A1S2P892</accession>
<dbReference type="InterPro" id="IPR011990">
    <property type="entry name" value="TPR-like_helical_dom_sf"/>
</dbReference>
<dbReference type="SMART" id="SM00671">
    <property type="entry name" value="SEL1"/>
    <property type="match status" value="14"/>
</dbReference>
<dbReference type="InterPro" id="IPR011717">
    <property type="entry name" value="TPR-4"/>
</dbReference>
<evidence type="ECO:0000256" key="1">
    <source>
        <dbReference type="PROSITE-ProRule" id="PRU00339"/>
    </source>
</evidence>
<dbReference type="Proteomes" id="UP000179935">
    <property type="component" value="Unassembled WGS sequence"/>
</dbReference>
<evidence type="ECO:0008006" key="5">
    <source>
        <dbReference type="Google" id="ProtNLM"/>
    </source>
</evidence>
<dbReference type="PROSITE" id="PS50005">
    <property type="entry name" value="TPR"/>
    <property type="match status" value="2"/>
</dbReference>
<dbReference type="Pfam" id="PF13432">
    <property type="entry name" value="TPR_16"/>
    <property type="match status" value="5"/>
</dbReference>
<evidence type="ECO:0000313" key="3">
    <source>
        <dbReference type="EMBL" id="OIJ89772.1"/>
    </source>
</evidence>
<dbReference type="SMART" id="SM00028">
    <property type="entry name" value="TPR"/>
    <property type="match status" value="8"/>
</dbReference>
<dbReference type="Pfam" id="PF07721">
    <property type="entry name" value="TPR_4"/>
    <property type="match status" value="1"/>
</dbReference>
<dbReference type="InterPro" id="IPR019734">
    <property type="entry name" value="TPR_rpt"/>
</dbReference>
<protein>
    <recommendedName>
        <fullName evidence="5">Sel1 repeat family protein</fullName>
    </recommendedName>
</protein>
<feature type="transmembrane region" description="Helical" evidence="2">
    <location>
        <begin position="36"/>
        <end position="59"/>
    </location>
</feature>
<dbReference type="GO" id="GO:0042802">
    <property type="term" value="F:identical protein binding"/>
    <property type="evidence" value="ECO:0007669"/>
    <property type="project" value="InterPro"/>
</dbReference>
<dbReference type="InterPro" id="IPR006597">
    <property type="entry name" value="Sel1-like"/>
</dbReference>
<gene>
    <name evidence="3" type="ORF">BIV24_19340</name>
</gene>
<dbReference type="InterPro" id="IPR050767">
    <property type="entry name" value="Sel1_AlgK"/>
</dbReference>
<evidence type="ECO:0000313" key="4">
    <source>
        <dbReference type="Proteomes" id="UP000179935"/>
    </source>
</evidence>
<feature type="repeat" description="TPR" evidence="1">
    <location>
        <begin position="647"/>
        <end position="680"/>
    </location>
</feature>
<comment type="caution">
    <text evidence="3">The sequence shown here is derived from an EMBL/GenBank/DDBJ whole genome shotgun (WGS) entry which is preliminary data.</text>
</comment>
<dbReference type="AlphaFoldDB" id="A0A1S2P892"/>
<proteinExistence type="predicted"/>
<dbReference type="EMBL" id="MLYP01000049">
    <property type="protein sequence ID" value="OIJ89772.1"/>
    <property type="molecule type" value="Genomic_DNA"/>
</dbReference>
<dbReference type="SUPFAM" id="SSF81901">
    <property type="entry name" value="HCP-like"/>
    <property type="match status" value="3"/>
</dbReference>
<organism evidence="3 4">
    <name type="scientific">Streptomyces colonosanans</name>
    <dbReference type="NCBI Taxonomy" id="1428652"/>
    <lineage>
        <taxon>Bacteria</taxon>
        <taxon>Bacillati</taxon>
        <taxon>Actinomycetota</taxon>
        <taxon>Actinomycetes</taxon>
        <taxon>Kitasatosporales</taxon>
        <taxon>Streptomycetaceae</taxon>
        <taxon>Streptomyces</taxon>
    </lineage>
</organism>
<keyword evidence="2" id="KW-0812">Transmembrane</keyword>
<dbReference type="RefSeq" id="WP_071367604.1">
    <property type="nucleotide sequence ID" value="NZ_MLYP01000049.1"/>
</dbReference>
<dbReference type="PANTHER" id="PTHR11102">
    <property type="entry name" value="SEL-1-LIKE PROTEIN"/>
    <property type="match status" value="1"/>
</dbReference>
<dbReference type="Pfam" id="PF08238">
    <property type="entry name" value="Sel1"/>
    <property type="match status" value="1"/>
</dbReference>
<keyword evidence="4" id="KW-1185">Reference proteome</keyword>
<keyword evidence="2" id="KW-1133">Transmembrane helix</keyword>
<feature type="transmembrane region" description="Helical" evidence="2">
    <location>
        <begin position="445"/>
        <end position="467"/>
    </location>
</feature>
<reference evidence="3 4" key="1">
    <citation type="submission" date="2016-10" db="EMBL/GenBank/DDBJ databases">
        <title>Genome sequence of Streptomyces sp. MUSC 93.</title>
        <authorList>
            <person name="Lee L.-H."/>
            <person name="Ser H.-L."/>
            <person name="Law J.W.-F."/>
        </authorList>
    </citation>
    <scope>NUCLEOTIDE SEQUENCE [LARGE SCALE GENOMIC DNA]</scope>
    <source>
        <strain evidence="3 4">MUSC 93</strain>
    </source>
</reference>
<keyword evidence="1" id="KW-0802">TPR repeat</keyword>
<dbReference type="Gene3D" id="1.25.40.10">
    <property type="entry name" value="Tetratricopeptide repeat domain"/>
    <property type="match status" value="2"/>
</dbReference>
<keyword evidence="2" id="KW-0472">Membrane</keyword>
<dbReference type="Pfam" id="PF13374">
    <property type="entry name" value="TPR_10"/>
    <property type="match status" value="1"/>
</dbReference>
<evidence type="ECO:0000256" key="2">
    <source>
        <dbReference type="SAM" id="Phobius"/>
    </source>
</evidence>
<feature type="repeat" description="TPR" evidence="1">
    <location>
        <begin position="839"/>
        <end position="872"/>
    </location>
</feature>
<dbReference type="STRING" id="1428652.BIV24_19340"/>
<name>A0A1S2P892_9ACTN</name>
<dbReference type="PANTHER" id="PTHR11102:SF160">
    <property type="entry name" value="ERAD-ASSOCIATED E3 UBIQUITIN-PROTEIN LIGASE COMPONENT HRD3"/>
    <property type="match status" value="1"/>
</dbReference>
<sequence length="935" mass="101024">MKWGKFRPWLALAGPLLAVLVLTAAPAGVKEGELSWPKWLVATVIAGAGVLVAVWTPLVQARTSALAARTTRATEREAQAEGALHKLPTRKGKVPLAAEVTGRALLGIHESIPLPSDTSMAQELSAELPMYVPRDIDSDMRTALEAMKKTGGFVLLVGPPASGKTRCAYEAVRSVLPDWWMYMPDDATTLTELVTSEADLKRSVVWLNEAQKFLTGSAPLKAATVRQLLADTSRPVILIGTIWSSTYDQLRTPTTTSLAEATNPEGDTGDLNKDSRQILDMARRFSLGGWTQSEWDRAEELASIDPRIEYASRHREEAGLTQTLSAAPELTHRWEQADDCYGQAVITAAVIARRCGHPYTIPEDILRALALGHLTGPQRAAAGAHWFSDALTWACRPVHHSGGIAPLQACAEMVGQVDGYQVSDILVDHTGATSPAPHRRFMPTIWGSVITLASPEACFSIGIAAYLSDMPTQARRAWERAAEAGHIDAMHNLGFHLAEEGEVDEARTWYTHAAEAGDTDAMHNLGVLLTEQGEGDEARTWYTHAAEAGHTSAMNNLGVLLTEQGEGDEARSWYTRAAEAGDTGAMSNLGMLLAKEGEVDEARTWFTRAADAGNTGAMYNLGVLLAEEGEGDEARAWYTRAAEAGHTGAMYNFGVLFAEEGEIDEARTWYTRAVEAGHTDAMNNLGALLAKQGEVDEARTWFTRAVEAGHTGAMNNLGMLLAEQGEVDEARTWLTRGVEAGHTGAMNNLGMLLAKQGEVDEARTWFTRAVEAGHTGAMNNLGVLFAEQGEGDEARTWYTRAAEAGHTSAMYNLGALLAEQSEVDEARTWYTRAAEAGHTDAMNNLGALLAEQGEVDEARTWYTRAAEAGDTDAMYNLGMLLAEQGEVDEAHAWFTRAAEAGDAGAMEALIAFLQRQGDARAAASWRALLDQTRLE</sequence>